<comment type="caution">
    <text evidence="2">The sequence shown here is derived from an EMBL/GenBank/DDBJ whole genome shotgun (WGS) entry which is preliminary data.</text>
</comment>
<reference evidence="2 3" key="1">
    <citation type="journal article" date="2016" name="Nat. Commun.">
        <title>Extremotolerant tardigrade genome and improved radiotolerance of human cultured cells by tardigrade-unique protein.</title>
        <authorList>
            <person name="Hashimoto T."/>
            <person name="Horikawa D.D."/>
            <person name="Saito Y."/>
            <person name="Kuwahara H."/>
            <person name="Kozuka-Hata H."/>
            <person name="Shin-I T."/>
            <person name="Minakuchi Y."/>
            <person name="Ohishi K."/>
            <person name="Motoyama A."/>
            <person name="Aizu T."/>
            <person name="Enomoto A."/>
            <person name="Kondo K."/>
            <person name="Tanaka S."/>
            <person name="Hara Y."/>
            <person name="Koshikawa S."/>
            <person name="Sagara H."/>
            <person name="Miura T."/>
            <person name="Yokobori S."/>
            <person name="Miyagawa K."/>
            <person name="Suzuki Y."/>
            <person name="Kubo T."/>
            <person name="Oyama M."/>
            <person name="Kohara Y."/>
            <person name="Fujiyama A."/>
            <person name="Arakawa K."/>
            <person name="Katayama T."/>
            <person name="Toyoda A."/>
            <person name="Kunieda T."/>
        </authorList>
    </citation>
    <scope>NUCLEOTIDE SEQUENCE [LARGE SCALE GENOMIC DNA]</scope>
    <source>
        <strain evidence="2 3">YOKOZUNA-1</strain>
    </source>
</reference>
<proteinExistence type="predicted"/>
<keyword evidence="3" id="KW-1185">Reference proteome</keyword>
<evidence type="ECO:0000313" key="3">
    <source>
        <dbReference type="Proteomes" id="UP000186922"/>
    </source>
</evidence>
<dbReference type="AlphaFoldDB" id="A0A1D1VEX7"/>
<sequence length="73" mass="7959">MSALNDILDEKNAAQVEDRIKRKDDEGSKSGPDIRSPGTPVHIQYSTHKSPKAAQSLAGCWSLSLMSETPFES</sequence>
<name>A0A1D1VEX7_RAMVA</name>
<evidence type="ECO:0000313" key="2">
    <source>
        <dbReference type="EMBL" id="GAU97058.1"/>
    </source>
</evidence>
<accession>A0A1D1VEX7</accession>
<evidence type="ECO:0000256" key="1">
    <source>
        <dbReference type="SAM" id="MobiDB-lite"/>
    </source>
</evidence>
<protein>
    <submittedName>
        <fullName evidence="2">Uncharacterized protein</fullName>
    </submittedName>
</protein>
<organism evidence="2 3">
    <name type="scientific">Ramazzottius varieornatus</name>
    <name type="common">Water bear</name>
    <name type="synonym">Tardigrade</name>
    <dbReference type="NCBI Taxonomy" id="947166"/>
    <lineage>
        <taxon>Eukaryota</taxon>
        <taxon>Metazoa</taxon>
        <taxon>Ecdysozoa</taxon>
        <taxon>Tardigrada</taxon>
        <taxon>Eutardigrada</taxon>
        <taxon>Parachela</taxon>
        <taxon>Hypsibioidea</taxon>
        <taxon>Ramazzottiidae</taxon>
        <taxon>Ramazzottius</taxon>
    </lineage>
</organism>
<feature type="region of interest" description="Disordered" evidence="1">
    <location>
        <begin position="1"/>
        <end position="48"/>
    </location>
</feature>
<dbReference type="Proteomes" id="UP000186922">
    <property type="component" value="Unassembled WGS sequence"/>
</dbReference>
<dbReference type="EMBL" id="BDGG01000004">
    <property type="protein sequence ID" value="GAU97058.1"/>
    <property type="molecule type" value="Genomic_DNA"/>
</dbReference>
<gene>
    <name evidence="2" type="primary">RvY_08417-1</name>
    <name evidence="2" type="synonym">RvY_08417.1</name>
    <name evidence="2" type="ORF">RvY_08417</name>
</gene>
<feature type="compositionally biased region" description="Basic and acidic residues" evidence="1">
    <location>
        <begin position="8"/>
        <end position="28"/>
    </location>
</feature>